<dbReference type="SUPFAM" id="SSF55154">
    <property type="entry name" value="CYTH-like phosphatases"/>
    <property type="match status" value="1"/>
</dbReference>
<comment type="similarity">
    <text evidence="6">Belongs to the 2'-deoxynucleoside 5'-phosphate N-hydrolase 1 family.</text>
</comment>
<evidence type="ECO:0000256" key="5">
    <source>
        <dbReference type="ARBA" id="ARBA00047460"/>
    </source>
</evidence>
<dbReference type="InterPro" id="IPR007710">
    <property type="entry name" value="Nucleoside_deoxyribTrfase"/>
</dbReference>
<keyword evidence="4 6" id="KW-0326">Glycosidase</keyword>
<dbReference type="Pfam" id="PF05014">
    <property type="entry name" value="Nuc_deoxyrib_tr"/>
    <property type="match status" value="1"/>
</dbReference>
<accession>A0A537LYJ1</accession>
<feature type="binding site" evidence="6">
    <location>
        <begin position="301"/>
        <end position="303"/>
    </location>
    <ligand>
        <name>substrate</name>
        <note>ligand shared between homodimeric partners</note>
    </ligand>
</feature>
<dbReference type="InterPro" id="IPR033469">
    <property type="entry name" value="CYTH-like_dom_sf"/>
</dbReference>
<dbReference type="PANTHER" id="PTHR15364:SF0">
    <property type="entry name" value="2'-DEOXYNUCLEOSIDE 5'-PHOSPHATE N-HYDROLASE 1"/>
    <property type="match status" value="1"/>
</dbReference>
<organism evidence="7 8">
    <name type="scientific">Candidatus Segetimicrobium genomatis</name>
    <dbReference type="NCBI Taxonomy" id="2569760"/>
    <lineage>
        <taxon>Bacteria</taxon>
        <taxon>Bacillati</taxon>
        <taxon>Candidatus Sysuimicrobiota</taxon>
        <taxon>Candidatus Sysuimicrobiia</taxon>
        <taxon>Candidatus Sysuimicrobiales</taxon>
        <taxon>Candidatus Segetimicrobiaceae</taxon>
        <taxon>Candidatus Segetimicrobium</taxon>
    </lineage>
</organism>
<evidence type="ECO:0000313" key="8">
    <source>
        <dbReference type="Proteomes" id="UP000315217"/>
    </source>
</evidence>
<comment type="subunit">
    <text evidence="1 6">Monomer and homodimer.</text>
</comment>
<reference evidence="7 8" key="1">
    <citation type="journal article" date="2019" name="Nat. Microbiol.">
        <title>Mediterranean grassland soil C-N compound turnover is dependent on rainfall and depth, and is mediated by genomically divergent microorganisms.</title>
        <authorList>
            <person name="Diamond S."/>
            <person name="Andeer P.F."/>
            <person name="Li Z."/>
            <person name="Crits-Christoph A."/>
            <person name="Burstein D."/>
            <person name="Anantharaman K."/>
            <person name="Lane K.R."/>
            <person name="Thomas B.C."/>
            <person name="Pan C."/>
            <person name="Northen T.R."/>
            <person name="Banfield J.F."/>
        </authorList>
    </citation>
    <scope>NUCLEOTIDE SEQUENCE [LARGE SCALE GENOMIC DNA]</scope>
    <source>
        <strain evidence="7">NP_1</strain>
    </source>
</reference>
<dbReference type="Gene3D" id="3.40.50.450">
    <property type="match status" value="1"/>
</dbReference>
<dbReference type="PANTHER" id="PTHR15364">
    <property type="entry name" value="2'-DEOXYNUCLEOSIDE 5'-PHOSPHATE N-HYDROLASE 1"/>
    <property type="match status" value="1"/>
</dbReference>
<dbReference type="AlphaFoldDB" id="A0A537LYJ1"/>
<dbReference type="GO" id="GO:0009159">
    <property type="term" value="P:deoxyribonucleoside monophosphate catabolic process"/>
    <property type="evidence" value="ECO:0007669"/>
    <property type="project" value="InterPro"/>
</dbReference>
<comment type="catalytic activity">
    <reaction evidence="5">
        <text>5-hydroxymethyl-dUMP + H2O = 5-hydroxymethyluracil + 2-deoxy-D-ribose 5-phosphate</text>
        <dbReference type="Rhea" id="RHEA:77099"/>
        <dbReference type="ChEBI" id="CHEBI:15377"/>
        <dbReference type="ChEBI" id="CHEBI:16964"/>
        <dbReference type="ChEBI" id="CHEBI:62877"/>
        <dbReference type="ChEBI" id="CHEBI:90409"/>
    </reaction>
    <physiologicalReaction direction="left-to-right" evidence="5">
        <dbReference type="Rhea" id="RHEA:77100"/>
    </physiologicalReaction>
</comment>
<dbReference type="EC" id="3.2.2.-" evidence="6"/>
<feature type="binding site" description="in other chain" evidence="6">
    <location>
        <position position="279"/>
    </location>
    <ligand>
        <name>substrate</name>
        <note>ligand shared between homodimeric partners</note>
    </ligand>
</feature>
<dbReference type="EMBL" id="VBAI01000011">
    <property type="protein sequence ID" value="TMJ13089.1"/>
    <property type="molecule type" value="Genomic_DNA"/>
</dbReference>
<dbReference type="HAMAP" id="MF_03036">
    <property type="entry name" value="Nuc_phosphate_hydrolase"/>
    <property type="match status" value="1"/>
</dbReference>
<keyword evidence="3 6" id="KW-0546">Nucleotide metabolism</keyword>
<dbReference type="SUPFAM" id="SSF52309">
    <property type="entry name" value="N-(deoxy)ribosyltransferase-like"/>
    <property type="match status" value="1"/>
</dbReference>
<comment type="catalytic activity">
    <reaction evidence="6">
        <text>a purine 2'-deoxyribonucleoside 5'-phosphate + H2O = a purine nucleobase + 2-deoxy-D-ribose 5-phosphate</text>
        <dbReference type="Rhea" id="RHEA:51132"/>
        <dbReference type="ChEBI" id="CHEBI:15377"/>
        <dbReference type="ChEBI" id="CHEBI:26386"/>
        <dbReference type="ChEBI" id="CHEBI:62877"/>
        <dbReference type="ChEBI" id="CHEBI:142198"/>
    </reaction>
</comment>
<dbReference type="Gene3D" id="2.40.320.10">
    <property type="entry name" value="Hypothetical Protein Pfu-838710-001"/>
    <property type="match status" value="1"/>
</dbReference>
<evidence type="ECO:0000313" key="7">
    <source>
        <dbReference type="EMBL" id="TMJ13089.1"/>
    </source>
</evidence>
<keyword evidence="2 6" id="KW-0378">Hydrolase</keyword>
<dbReference type="GO" id="GO:0070694">
    <property type="term" value="F:5-hydroxymethyl-dUMP N-hydrolase activity"/>
    <property type="evidence" value="ECO:0007669"/>
    <property type="project" value="InterPro"/>
</dbReference>
<dbReference type="InterPro" id="IPR028607">
    <property type="entry name" value="DNPH1"/>
</dbReference>
<evidence type="ECO:0000256" key="1">
    <source>
        <dbReference type="ARBA" id="ARBA00011407"/>
    </source>
</evidence>
<comment type="caution">
    <text evidence="6">Lacks conserved residue(s) required for the propagation of feature annotation.</text>
</comment>
<dbReference type="Proteomes" id="UP000315217">
    <property type="component" value="Unassembled WGS sequence"/>
</dbReference>
<dbReference type="GO" id="GO:0009117">
    <property type="term" value="P:nucleotide metabolic process"/>
    <property type="evidence" value="ECO:0007669"/>
    <property type="project" value="UniProtKB-KW"/>
</dbReference>
<gene>
    <name evidence="7" type="ORF">E6G98_01140</name>
</gene>
<comment type="catalytic activity">
    <reaction evidence="6">
        <text>a pyrimidine 2'-deoxyribonucleoside 5'-phosphate + H2O = a pyrimidine nucleobase + 2-deoxy-D-ribose 5-phosphate</text>
        <dbReference type="Rhea" id="RHEA:57852"/>
        <dbReference type="ChEBI" id="CHEBI:15377"/>
        <dbReference type="ChEBI" id="CHEBI:26432"/>
        <dbReference type="ChEBI" id="CHEBI:62877"/>
        <dbReference type="ChEBI" id="CHEBI:142209"/>
    </reaction>
</comment>
<evidence type="ECO:0000256" key="6">
    <source>
        <dbReference type="HAMAP-Rule" id="MF_03036"/>
    </source>
</evidence>
<sequence>MTAPFECEVRFLIDDVEAFRRRIATLGGRVRFEYAFTDHYYRPPGGAWDPRTRALRVREHHRPAQPSEVLLTWTDVVQVNGLSFKRSRFPEGKVRLYAGSADECRTLAAGLGYDPWLVVRKKAGLFYDIPDVGELVAEQVDGIGWMCELEVEGQNPATAAGAILRKLGALGVPAEAVIPEPVAALVAAHLRPAARKVYFCGSIHGGRSLQPLYASIVDFLAQRGYDVLTSHVAARDVIAEEQREGGDAAQIYERDIRWLLECDLVIAEVSIPSLGVGVEVATAQHLGKSIICLCRTDVALSAMIEGNPGLRVIRYGDEGELMSLLERRLGMPSRNQSQVPSP</sequence>
<evidence type="ECO:0000256" key="2">
    <source>
        <dbReference type="ARBA" id="ARBA00022801"/>
    </source>
</evidence>
<proteinExistence type="inferred from homology"/>
<evidence type="ECO:0000256" key="3">
    <source>
        <dbReference type="ARBA" id="ARBA00023080"/>
    </source>
</evidence>
<evidence type="ECO:0000256" key="4">
    <source>
        <dbReference type="ARBA" id="ARBA00023295"/>
    </source>
</evidence>
<feature type="binding site" description="in other chain" evidence="6">
    <location>
        <position position="213"/>
    </location>
    <ligand>
        <name>substrate</name>
        <note>ligand shared between homodimeric partners</note>
    </ligand>
</feature>
<dbReference type="InterPro" id="IPR051239">
    <property type="entry name" value="2'-dNMP_N-hydrolase"/>
</dbReference>
<comment type="caution">
    <text evidence="7">The sequence shown here is derived from an EMBL/GenBank/DDBJ whole genome shotgun (WGS) entry which is preliminary data.</text>
</comment>
<protein>
    <recommendedName>
        <fullName evidence="6">Putative 2'-deoxynucleoside 5'-phosphate N-hydrolase 1</fullName>
        <ecNumber evidence="6">3.2.2.-</ecNumber>
    </recommendedName>
</protein>
<comment type="function">
    <text evidence="6">Catalyzes the cleavage of the N-glycosidic bond of deoxyribonucleoside 5'-monophosphates to yield deoxyribose 5-phosphate and a purine or pyrimidine base.</text>
</comment>
<dbReference type="GO" id="GO:0009116">
    <property type="term" value="P:nucleoside metabolic process"/>
    <property type="evidence" value="ECO:0007669"/>
    <property type="project" value="UniProtKB-UniRule"/>
</dbReference>
<name>A0A537LYJ1_9BACT</name>